<reference evidence="2" key="1">
    <citation type="submission" date="2020-05" db="EMBL/GenBank/DDBJ databases">
        <authorList>
            <person name="Chiriac C."/>
            <person name="Salcher M."/>
            <person name="Ghai R."/>
            <person name="Kavagutti S V."/>
        </authorList>
    </citation>
    <scope>NUCLEOTIDE SEQUENCE</scope>
</reference>
<dbReference type="AlphaFoldDB" id="A0A6J6PHB3"/>
<organism evidence="2">
    <name type="scientific">freshwater metagenome</name>
    <dbReference type="NCBI Taxonomy" id="449393"/>
    <lineage>
        <taxon>unclassified sequences</taxon>
        <taxon>metagenomes</taxon>
        <taxon>ecological metagenomes</taxon>
    </lineage>
</organism>
<dbReference type="Gene3D" id="1.20.120.450">
    <property type="entry name" value="dinb family like domain"/>
    <property type="match status" value="1"/>
</dbReference>
<accession>A0A6J6PHB3</accession>
<sequence>MSENKSNSAVLAEFIANGKEFVALAKSISAADLNKTPIAGEWSPAFVLHHMCDGEMHFATRYLNNLAEDSPDIFPFNEDIYPERLNYANRDALASLAAIEGIQIANASILKAVRENDWARTSKHVDRGLMTLTQLVETASGHSKSHAGQLQGLIDAL</sequence>
<gene>
    <name evidence="2" type="ORF">UFOPK2598_00302</name>
</gene>
<proteinExistence type="predicted"/>
<dbReference type="InterPro" id="IPR034660">
    <property type="entry name" value="DinB/YfiT-like"/>
</dbReference>
<dbReference type="InterPro" id="IPR024775">
    <property type="entry name" value="DinB-like"/>
</dbReference>
<evidence type="ECO:0000313" key="2">
    <source>
        <dbReference type="EMBL" id="CAB4695654.1"/>
    </source>
</evidence>
<dbReference type="Pfam" id="PF12867">
    <property type="entry name" value="DinB_2"/>
    <property type="match status" value="1"/>
</dbReference>
<name>A0A6J6PHB3_9ZZZZ</name>
<feature type="domain" description="DinB-like" evidence="1">
    <location>
        <begin position="17"/>
        <end position="150"/>
    </location>
</feature>
<evidence type="ECO:0000259" key="1">
    <source>
        <dbReference type="Pfam" id="PF12867"/>
    </source>
</evidence>
<dbReference type="SUPFAM" id="SSF109854">
    <property type="entry name" value="DinB/YfiT-like putative metalloenzymes"/>
    <property type="match status" value="1"/>
</dbReference>
<protein>
    <submittedName>
        <fullName evidence="2">Unannotated protein</fullName>
    </submittedName>
</protein>
<dbReference type="EMBL" id="CAEZXV010000015">
    <property type="protein sequence ID" value="CAB4695654.1"/>
    <property type="molecule type" value="Genomic_DNA"/>
</dbReference>